<dbReference type="AlphaFoldDB" id="A0A543GG63"/>
<comment type="caution">
    <text evidence="5">The sequence shown here is derived from an EMBL/GenBank/DDBJ whole genome shotgun (WGS) entry which is preliminary data.</text>
</comment>
<evidence type="ECO:0000256" key="3">
    <source>
        <dbReference type="ARBA" id="ARBA00023163"/>
    </source>
</evidence>
<proteinExistence type="predicted"/>
<dbReference type="Gene3D" id="1.10.10.10">
    <property type="entry name" value="Winged helix-like DNA-binding domain superfamily/Winged helix DNA-binding domain"/>
    <property type="match status" value="1"/>
</dbReference>
<dbReference type="InterPro" id="IPR000524">
    <property type="entry name" value="Tscrpt_reg_HTH_GntR"/>
</dbReference>
<dbReference type="OrthoDB" id="4164516at2"/>
<dbReference type="Gene3D" id="1.20.120.530">
    <property type="entry name" value="GntR ligand-binding domain-like"/>
    <property type="match status" value="1"/>
</dbReference>
<evidence type="ECO:0000313" key="5">
    <source>
        <dbReference type="EMBL" id="TQM45069.1"/>
    </source>
</evidence>
<feature type="domain" description="HTH gntR-type" evidence="4">
    <location>
        <begin position="18"/>
        <end position="86"/>
    </location>
</feature>
<dbReference type="InterPro" id="IPR008920">
    <property type="entry name" value="TF_FadR/GntR_C"/>
</dbReference>
<dbReference type="CDD" id="cd07377">
    <property type="entry name" value="WHTH_GntR"/>
    <property type="match status" value="1"/>
</dbReference>
<dbReference type="PANTHER" id="PTHR43537:SF44">
    <property type="entry name" value="GNTR FAMILY REGULATORY PROTEIN"/>
    <property type="match status" value="1"/>
</dbReference>
<dbReference type="PRINTS" id="PR00035">
    <property type="entry name" value="HTHGNTR"/>
</dbReference>
<dbReference type="InterPro" id="IPR036390">
    <property type="entry name" value="WH_DNA-bd_sf"/>
</dbReference>
<keyword evidence="1" id="KW-0805">Transcription regulation</keyword>
<dbReference type="SMART" id="SM00895">
    <property type="entry name" value="FCD"/>
    <property type="match status" value="1"/>
</dbReference>
<keyword evidence="6" id="KW-1185">Reference proteome</keyword>
<evidence type="ECO:0000259" key="4">
    <source>
        <dbReference type="PROSITE" id="PS50949"/>
    </source>
</evidence>
<dbReference type="Proteomes" id="UP000319818">
    <property type="component" value="Unassembled WGS sequence"/>
</dbReference>
<dbReference type="Pfam" id="PF07729">
    <property type="entry name" value="FCD"/>
    <property type="match status" value="1"/>
</dbReference>
<dbReference type="InterPro" id="IPR036388">
    <property type="entry name" value="WH-like_DNA-bd_sf"/>
</dbReference>
<evidence type="ECO:0000256" key="1">
    <source>
        <dbReference type="ARBA" id="ARBA00023015"/>
    </source>
</evidence>
<dbReference type="InterPro" id="IPR011711">
    <property type="entry name" value="GntR_C"/>
</dbReference>
<dbReference type="PANTHER" id="PTHR43537">
    <property type="entry name" value="TRANSCRIPTIONAL REGULATOR, GNTR FAMILY"/>
    <property type="match status" value="1"/>
</dbReference>
<evidence type="ECO:0000313" key="6">
    <source>
        <dbReference type="Proteomes" id="UP000319818"/>
    </source>
</evidence>
<organism evidence="5 6">
    <name type="scientific">Pseudonocardia cypriaca</name>
    <dbReference type="NCBI Taxonomy" id="882449"/>
    <lineage>
        <taxon>Bacteria</taxon>
        <taxon>Bacillati</taxon>
        <taxon>Actinomycetota</taxon>
        <taxon>Actinomycetes</taxon>
        <taxon>Pseudonocardiales</taxon>
        <taxon>Pseudonocardiaceae</taxon>
        <taxon>Pseudonocardia</taxon>
    </lineage>
</organism>
<dbReference type="RefSeq" id="WP_142100393.1">
    <property type="nucleotide sequence ID" value="NZ_VFPH01000001.1"/>
</dbReference>
<accession>A0A543GG63</accession>
<dbReference type="GO" id="GO:0003677">
    <property type="term" value="F:DNA binding"/>
    <property type="evidence" value="ECO:0007669"/>
    <property type="project" value="UniProtKB-KW"/>
</dbReference>
<dbReference type="GO" id="GO:0003700">
    <property type="term" value="F:DNA-binding transcription factor activity"/>
    <property type="evidence" value="ECO:0007669"/>
    <property type="project" value="InterPro"/>
</dbReference>
<dbReference type="SUPFAM" id="SSF46785">
    <property type="entry name" value="Winged helix' DNA-binding domain"/>
    <property type="match status" value="1"/>
</dbReference>
<dbReference type="SUPFAM" id="SSF48008">
    <property type="entry name" value="GntR ligand-binding domain-like"/>
    <property type="match status" value="1"/>
</dbReference>
<gene>
    <name evidence="5" type="ORF">FB388_2461</name>
</gene>
<keyword evidence="3" id="KW-0804">Transcription</keyword>
<dbReference type="SMART" id="SM00345">
    <property type="entry name" value="HTH_GNTR"/>
    <property type="match status" value="1"/>
</dbReference>
<sequence>MAAAPVDGDAPAWTRRPAGLSRAVATELVQRIVAGTYPPGSTLPTEPALCETFSVSRTVVRESVKMLQEKGLVRVRQGSGTVITDPDSWHLLDEQVLAASIGSERDSGILDDLVVTRRLLEADMAFVAARTIDEAGLTRLRELVDLMDTLVADWPRYKPTDVAFHDVIMRASGNRIARGVVRALESQAADTARYVGQPDTDGCIASNRGHREIYERIAAGDAEGAAAAMTRHITDAWLARRGDTKGAARLER</sequence>
<dbReference type="Pfam" id="PF00392">
    <property type="entry name" value="GntR"/>
    <property type="match status" value="1"/>
</dbReference>
<reference evidence="5 6" key="1">
    <citation type="submission" date="2019-06" db="EMBL/GenBank/DDBJ databases">
        <title>Sequencing the genomes of 1000 actinobacteria strains.</title>
        <authorList>
            <person name="Klenk H.-P."/>
        </authorList>
    </citation>
    <scope>NUCLEOTIDE SEQUENCE [LARGE SCALE GENOMIC DNA]</scope>
    <source>
        <strain evidence="5 6">DSM 45511</strain>
    </source>
</reference>
<name>A0A543GG63_9PSEU</name>
<evidence type="ECO:0000256" key="2">
    <source>
        <dbReference type="ARBA" id="ARBA00023125"/>
    </source>
</evidence>
<keyword evidence="2 5" id="KW-0238">DNA-binding</keyword>
<dbReference type="PROSITE" id="PS50949">
    <property type="entry name" value="HTH_GNTR"/>
    <property type="match status" value="1"/>
</dbReference>
<dbReference type="EMBL" id="VFPH01000001">
    <property type="protein sequence ID" value="TQM45069.1"/>
    <property type="molecule type" value="Genomic_DNA"/>
</dbReference>
<protein>
    <submittedName>
        <fullName evidence="5">DNA-binding FadR family transcriptional regulator</fullName>
    </submittedName>
</protein>